<dbReference type="EMBL" id="CAXLJM020000066">
    <property type="protein sequence ID" value="CAL8122016.1"/>
    <property type="molecule type" value="Genomic_DNA"/>
</dbReference>
<dbReference type="Proteomes" id="UP001642540">
    <property type="component" value="Unassembled WGS sequence"/>
</dbReference>
<keyword evidence="3" id="KW-1185">Reference proteome</keyword>
<comment type="caution">
    <text evidence="2">The sequence shown here is derived from an EMBL/GenBank/DDBJ whole genome shotgun (WGS) entry which is preliminary data.</text>
</comment>
<protein>
    <submittedName>
        <fullName evidence="2">Uncharacterized protein</fullName>
    </submittedName>
</protein>
<accession>A0ABP1R871</accession>
<proteinExistence type="predicted"/>
<feature type="region of interest" description="Disordered" evidence="1">
    <location>
        <begin position="40"/>
        <end position="65"/>
    </location>
</feature>
<evidence type="ECO:0000313" key="3">
    <source>
        <dbReference type="Proteomes" id="UP001642540"/>
    </source>
</evidence>
<organism evidence="2 3">
    <name type="scientific">Orchesella dallaii</name>
    <dbReference type="NCBI Taxonomy" id="48710"/>
    <lineage>
        <taxon>Eukaryota</taxon>
        <taxon>Metazoa</taxon>
        <taxon>Ecdysozoa</taxon>
        <taxon>Arthropoda</taxon>
        <taxon>Hexapoda</taxon>
        <taxon>Collembola</taxon>
        <taxon>Entomobryomorpha</taxon>
        <taxon>Entomobryoidea</taxon>
        <taxon>Orchesellidae</taxon>
        <taxon>Orchesellinae</taxon>
        <taxon>Orchesella</taxon>
    </lineage>
</organism>
<sequence length="65" mass="7350">MELYDITIYLNSPNETEAEEGIIRKSQLITLIAASTPKTTIIHNKTHRERQPVAPPEEKTSSSRT</sequence>
<gene>
    <name evidence="2" type="ORF">ODALV1_LOCUS19639</name>
</gene>
<evidence type="ECO:0000256" key="1">
    <source>
        <dbReference type="SAM" id="MobiDB-lite"/>
    </source>
</evidence>
<name>A0ABP1R871_9HEXA</name>
<evidence type="ECO:0000313" key="2">
    <source>
        <dbReference type="EMBL" id="CAL8122016.1"/>
    </source>
</evidence>
<feature type="compositionally biased region" description="Basic and acidic residues" evidence="1">
    <location>
        <begin position="56"/>
        <end position="65"/>
    </location>
</feature>
<reference evidence="2 3" key="1">
    <citation type="submission" date="2024-08" db="EMBL/GenBank/DDBJ databases">
        <authorList>
            <person name="Cucini C."/>
            <person name="Frati F."/>
        </authorList>
    </citation>
    <scope>NUCLEOTIDE SEQUENCE [LARGE SCALE GENOMIC DNA]</scope>
</reference>